<evidence type="ECO:0000313" key="2">
    <source>
        <dbReference type="Proteomes" id="UP000198528"/>
    </source>
</evidence>
<keyword evidence="2" id="KW-1185">Reference proteome</keyword>
<evidence type="ECO:0000313" key="1">
    <source>
        <dbReference type="EMBL" id="SDC34353.1"/>
    </source>
</evidence>
<proteinExistence type="predicted"/>
<protein>
    <submittedName>
        <fullName evidence="1">Uncharacterized protein</fullName>
    </submittedName>
</protein>
<reference evidence="2" key="1">
    <citation type="submission" date="2016-10" db="EMBL/GenBank/DDBJ databases">
        <authorList>
            <person name="Varghese N."/>
            <person name="Submissions S."/>
        </authorList>
    </citation>
    <scope>NUCLEOTIDE SEQUENCE [LARGE SCALE GENOMIC DNA]</scope>
    <source>
        <strain evidence="2">DSM 22619</strain>
    </source>
</reference>
<organism evidence="1 2">
    <name type="scientific">Parafannyhessea umbonata</name>
    <dbReference type="NCBI Taxonomy" id="604330"/>
    <lineage>
        <taxon>Bacteria</taxon>
        <taxon>Bacillati</taxon>
        <taxon>Actinomycetota</taxon>
        <taxon>Coriobacteriia</taxon>
        <taxon>Coriobacteriales</taxon>
        <taxon>Atopobiaceae</taxon>
        <taxon>Parafannyhessea</taxon>
    </lineage>
</organism>
<dbReference type="EMBL" id="FMZL01000010">
    <property type="protein sequence ID" value="SDC34353.1"/>
    <property type="molecule type" value="Genomic_DNA"/>
</dbReference>
<gene>
    <name evidence="1" type="ORF">SAMN04487824_11015</name>
</gene>
<dbReference type="Proteomes" id="UP000198528">
    <property type="component" value="Unassembled WGS sequence"/>
</dbReference>
<dbReference type="RefSeq" id="WP_090846374.1">
    <property type="nucleotide sequence ID" value="NZ_FMZL01000010.1"/>
</dbReference>
<accession>A0A1G6KTS5</accession>
<name>A0A1G6KTS5_9ACTN</name>
<sequence length="92" mass="10193">MEKSEQTWPGGAQAPEFGDLQRLVDELFEDEPARMVGKLDAIERAQIDDLSEDLLEVIDLLPGGRYGRHALCNQLNSILTAHGWGYTHGTVS</sequence>
<dbReference type="AlphaFoldDB" id="A0A1G6KTS5"/>